<dbReference type="PANTHER" id="PTHR24114:SF50">
    <property type="entry name" value="RNI-LIKE PROTEIN"/>
    <property type="match status" value="1"/>
</dbReference>
<dbReference type="InterPro" id="IPR032675">
    <property type="entry name" value="LRR_dom_sf"/>
</dbReference>
<accession>A0AAD5UMV1</accession>
<dbReference type="Pfam" id="PF13516">
    <property type="entry name" value="LRR_6"/>
    <property type="match status" value="3"/>
</dbReference>
<dbReference type="EMBL" id="JADGKB010000001">
    <property type="protein sequence ID" value="KAJ3262560.1"/>
    <property type="molecule type" value="Genomic_DNA"/>
</dbReference>
<gene>
    <name evidence="2" type="ORF">HK103_000089</name>
</gene>
<dbReference type="AlphaFoldDB" id="A0AAD5UMV1"/>
<protein>
    <submittedName>
        <fullName evidence="2">Uncharacterized protein</fullName>
    </submittedName>
</protein>
<dbReference type="InterPro" id="IPR052394">
    <property type="entry name" value="LRR-containing"/>
</dbReference>
<name>A0AAD5UMV1_9FUNG</name>
<evidence type="ECO:0000256" key="1">
    <source>
        <dbReference type="SAM" id="MobiDB-lite"/>
    </source>
</evidence>
<dbReference type="PANTHER" id="PTHR24114">
    <property type="entry name" value="LEUCINE RICH REPEAT FAMILY PROTEIN"/>
    <property type="match status" value="1"/>
</dbReference>
<dbReference type="Gene3D" id="3.80.10.10">
    <property type="entry name" value="Ribonuclease Inhibitor"/>
    <property type="match status" value="1"/>
</dbReference>
<organism evidence="2 3">
    <name type="scientific">Boothiomyces macroporosus</name>
    <dbReference type="NCBI Taxonomy" id="261099"/>
    <lineage>
        <taxon>Eukaryota</taxon>
        <taxon>Fungi</taxon>
        <taxon>Fungi incertae sedis</taxon>
        <taxon>Chytridiomycota</taxon>
        <taxon>Chytridiomycota incertae sedis</taxon>
        <taxon>Chytridiomycetes</taxon>
        <taxon>Rhizophydiales</taxon>
        <taxon>Terramycetaceae</taxon>
        <taxon>Boothiomyces</taxon>
    </lineage>
</organism>
<sequence length="238" mass="25433">MATTEEDNLDIGNDDIPEKNAEKRLDHALGIDEGTAKKGKNGKNITTPTKKPAPGKGKGKQKGGKGTSKKQTVNQDVLDDKSVVLQTDVINEAKEDESAGKNGSNKKGDEPYLSLLEEEEAGWESDLDVSGGCGPEIAAMMSDNSTIKTLILSGNEFGDKEATFIAEGLRQNQFLQVLDISRNDIGDIGGIALGNGLVHNEGLKELNVSWNQIRIRGITGFLNGAKVHLVNSGQLHVE</sequence>
<feature type="region of interest" description="Disordered" evidence="1">
    <location>
        <begin position="1"/>
        <end position="111"/>
    </location>
</feature>
<dbReference type="InterPro" id="IPR001611">
    <property type="entry name" value="Leu-rich_rpt"/>
</dbReference>
<evidence type="ECO:0000313" key="3">
    <source>
        <dbReference type="Proteomes" id="UP001210925"/>
    </source>
</evidence>
<dbReference type="SMART" id="SM00368">
    <property type="entry name" value="LRR_RI"/>
    <property type="match status" value="3"/>
</dbReference>
<feature type="compositionally biased region" description="Acidic residues" evidence="1">
    <location>
        <begin position="1"/>
        <end position="15"/>
    </location>
</feature>
<dbReference type="SUPFAM" id="SSF52047">
    <property type="entry name" value="RNI-like"/>
    <property type="match status" value="1"/>
</dbReference>
<feature type="compositionally biased region" description="Basic and acidic residues" evidence="1">
    <location>
        <begin position="16"/>
        <end position="36"/>
    </location>
</feature>
<evidence type="ECO:0000313" key="2">
    <source>
        <dbReference type="EMBL" id="KAJ3262560.1"/>
    </source>
</evidence>
<proteinExistence type="predicted"/>
<feature type="compositionally biased region" description="Low complexity" evidence="1">
    <location>
        <begin position="46"/>
        <end position="55"/>
    </location>
</feature>
<keyword evidence="3" id="KW-1185">Reference proteome</keyword>
<reference evidence="2" key="1">
    <citation type="submission" date="2020-05" db="EMBL/GenBank/DDBJ databases">
        <title>Phylogenomic resolution of chytrid fungi.</title>
        <authorList>
            <person name="Stajich J.E."/>
            <person name="Amses K."/>
            <person name="Simmons R."/>
            <person name="Seto K."/>
            <person name="Myers J."/>
            <person name="Bonds A."/>
            <person name="Quandt C.A."/>
            <person name="Barry K."/>
            <person name="Liu P."/>
            <person name="Grigoriev I."/>
            <person name="Longcore J.E."/>
            <person name="James T.Y."/>
        </authorList>
    </citation>
    <scope>NUCLEOTIDE SEQUENCE</scope>
    <source>
        <strain evidence="2">PLAUS21</strain>
    </source>
</reference>
<comment type="caution">
    <text evidence="2">The sequence shown here is derived from an EMBL/GenBank/DDBJ whole genome shotgun (WGS) entry which is preliminary data.</text>
</comment>
<dbReference type="Proteomes" id="UP001210925">
    <property type="component" value="Unassembled WGS sequence"/>
</dbReference>